<gene>
    <name evidence="1" type="ORF">FIBSPDRAFT_874068</name>
</gene>
<dbReference type="OrthoDB" id="2750929at2759"/>
<name>A0A165XUA3_9AGAM</name>
<keyword evidence="2" id="KW-1185">Reference proteome</keyword>
<accession>A0A165XUA3</accession>
<sequence>MHPFANWSMQPPARPRALKQIIQALDPSRLRPSDYLNLAGAGQPMISIQNTYFMPSYTSQPGRNPLSILLVDFSTFVACAPWVTVIVGPDTWPHSFLSCCYRGH</sequence>
<evidence type="ECO:0000313" key="1">
    <source>
        <dbReference type="EMBL" id="KZP08905.1"/>
    </source>
</evidence>
<protein>
    <submittedName>
        <fullName evidence="1">Uncharacterized protein</fullName>
    </submittedName>
</protein>
<evidence type="ECO:0000313" key="2">
    <source>
        <dbReference type="Proteomes" id="UP000076532"/>
    </source>
</evidence>
<organism evidence="1 2">
    <name type="scientific">Athelia psychrophila</name>
    <dbReference type="NCBI Taxonomy" id="1759441"/>
    <lineage>
        <taxon>Eukaryota</taxon>
        <taxon>Fungi</taxon>
        <taxon>Dikarya</taxon>
        <taxon>Basidiomycota</taxon>
        <taxon>Agaricomycotina</taxon>
        <taxon>Agaricomycetes</taxon>
        <taxon>Agaricomycetidae</taxon>
        <taxon>Atheliales</taxon>
        <taxon>Atheliaceae</taxon>
        <taxon>Athelia</taxon>
    </lineage>
</organism>
<dbReference type="AlphaFoldDB" id="A0A165XUA3"/>
<reference evidence="1 2" key="1">
    <citation type="journal article" date="2016" name="Mol. Biol. Evol.">
        <title>Comparative Genomics of Early-Diverging Mushroom-Forming Fungi Provides Insights into the Origins of Lignocellulose Decay Capabilities.</title>
        <authorList>
            <person name="Nagy L.G."/>
            <person name="Riley R."/>
            <person name="Tritt A."/>
            <person name="Adam C."/>
            <person name="Daum C."/>
            <person name="Floudas D."/>
            <person name="Sun H."/>
            <person name="Yadav J.S."/>
            <person name="Pangilinan J."/>
            <person name="Larsson K.H."/>
            <person name="Matsuura K."/>
            <person name="Barry K."/>
            <person name="Labutti K."/>
            <person name="Kuo R."/>
            <person name="Ohm R.A."/>
            <person name="Bhattacharya S.S."/>
            <person name="Shirouzu T."/>
            <person name="Yoshinaga Y."/>
            <person name="Martin F.M."/>
            <person name="Grigoriev I.V."/>
            <person name="Hibbett D.S."/>
        </authorList>
    </citation>
    <scope>NUCLEOTIDE SEQUENCE [LARGE SCALE GENOMIC DNA]</scope>
    <source>
        <strain evidence="1 2">CBS 109695</strain>
    </source>
</reference>
<proteinExistence type="predicted"/>
<dbReference type="EMBL" id="KV417711">
    <property type="protein sequence ID" value="KZP08905.1"/>
    <property type="molecule type" value="Genomic_DNA"/>
</dbReference>
<dbReference type="Proteomes" id="UP000076532">
    <property type="component" value="Unassembled WGS sequence"/>
</dbReference>